<organism evidence="2 3">
    <name type="scientific">Sulfitobacter porphyrae</name>
    <dbReference type="NCBI Taxonomy" id="1246864"/>
    <lineage>
        <taxon>Bacteria</taxon>
        <taxon>Pseudomonadati</taxon>
        <taxon>Pseudomonadota</taxon>
        <taxon>Alphaproteobacteria</taxon>
        <taxon>Rhodobacterales</taxon>
        <taxon>Roseobacteraceae</taxon>
        <taxon>Sulfitobacter</taxon>
    </lineage>
</organism>
<keyword evidence="3" id="KW-1185">Reference proteome</keyword>
<dbReference type="InterPro" id="IPR010344">
    <property type="entry name" value="YbjH"/>
</dbReference>
<accession>A0ABW2AZT2</accession>
<gene>
    <name evidence="2" type="ORF">ACFQFQ_01685</name>
</gene>
<name>A0ABW2AZT2_9RHOB</name>
<evidence type="ECO:0000313" key="2">
    <source>
        <dbReference type="EMBL" id="MFC6758502.1"/>
    </source>
</evidence>
<proteinExistence type="predicted"/>
<feature type="chain" id="PRO_5045378637" evidence="1">
    <location>
        <begin position="39"/>
        <end position="732"/>
    </location>
</feature>
<keyword evidence="1" id="KW-0732">Signal</keyword>
<dbReference type="EMBL" id="JBHSWG010000001">
    <property type="protein sequence ID" value="MFC6758502.1"/>
    <property type="molecule type" value="Genomic_DNA"/>
</dbReference>
<dbReference type="Pfam" id="PF06082">
    <property type="entry name" value="YjbH"/>
    <property type="match status" value="1"/>
</dbReference>
<sequence length="732" mass="79781">MSQVNGKATTGAWRSAPVRGTCLALSISAGMLAQPVLADDTYDIFAVPDRPTLNFYGSPGLIDMPTGEVLPDGQITVGVSNFGGITRTTLTFQATPRLSASFRYVGIQDWNTDGFETYRDRSFDLRYQVRKEGRIWPAITVGLQDFAGTGIYAGEYVVATKTFDNIGSIPGAFKVTAGLGWGRLGSSGAIGAPFGGPRPAFDAQSRGGSPSFDQWFRGDAAPFAGVEWQINDRWGLKAEYSSDAYEAETVTRSVFTRKSRFNFGAEYQYSDRLRFGAYYLYGSEFGFNAQLQFNPKQPPTPTRVLPTAPIEPRPSRAAQPQAYDTAWSQNQNAAQTMRDRLKPVLEDYGLTLVSLKVSASSAELRMRNGTYRAMSVAIGRAARAMAQVLPASVETFRIVPMQEGLAQSAVIMRRSDLEALEFDPQAADALLAVTGFGAASPDLPGAAVNADLYPDFSWSFGPYADPSYFDPDNPVRVDAGLRADFKYRPAPGWEIGGLVKHRLFGNVGDSTRLSNSQLARVRTDGILYARAGDTSLENLYVLRQWKPGNDVYARVTAGYLERMFGGISAEVLWKPVASRLALGVEANYVKQRDYGGLGFQSYGVATGHASAYYDFGGGYLGQVDVGRYLAGDVGGTVTVTREFSNGWRIGGFFTLTNVSSTEFGEGSFDKGINLTIPVSWFLGTPGTRTVSTTIRPIQRDGGARLNVPGRLYEQVRSGHRDAIESEWSRVWE</sequence>
<evidence type="ECO:0000313" key="3">
    <source>
        <dbReference type="Proteomes" id="UP001596353"/>
    </source>
</evidence>
<comment type="caution">
    <text evidence="2">The sequence shown here is derived from an EMBL/GenBank/DDBJ whole genome shotgun (WGS) entry which is preliminary data.</text>
</comment>
<dbReference type="Proteomes" id="UP001596353">
    <property type="component" value="Unassembled WGS sequence"/>
</dbReference>
<evidence type="ECO:0000256" key="1">
    <source>
        <dbReference type="SAM" id="SignalP"/>
    </source>
</evidence>
<feature type="signal peptide" evidence="1">
    <location>
        <begin position="1"/>
        <end position="38"/>
    </location>
</feature>
<protein>
    <submittedName>
        <fullName evidence="2">YjbH domain-containing protein</fullName>
    </submittedName>
</protein>
<reference evidence="3" key="1">
    <citation type="journal article" date="2019" name="Int. J. Syst. Evol. Microbiol.">
        <title>The Global Catalogue of Microorganisms (GCM) 10K type strain sequencing project: providing services to taxonomists for standard genome sequencing and annotation.</title>
        <authorList>
            <consortium name="The Broad Institute Genomics Platform"/>
            <consortium name="The Broad Institute Genome Sequencing Center for Infectious Disease"/>
            <person name="Wu L."/>
            <person name="Ma J."/>
        </authorList>
    </citation>
    <scope>NUCLEOTIDE SEQUENCE [LARGE SCALE GENOMIC DNA]</scope>
    <source>
        <strain evidence="3">CCUG 66188</strain>
    </source>
</reference>